<sequence>MTLEEIRCEIDNVDTQMKELFLKRMECARNVAQEKSRTGGDVYVPEREEEIIRKRTEDVKEVQSEYIEFLRYLMTVSRKYQYGFLSGMQDSVIEKALKVQKEKAVEGNRVEITFRMDKEKNNLYHFLNVLHLNGIRIEKLSLESEGQIQTAVILLEGNLENSEMRRALCQIGKEAFDFSITVMSE</sequence>
<dbReference type="Pfam" id="PF01817">
    <property type="entry name" value="CM_2"/>
    <property type="match status" value="1"/>
</dbReference>
<dbReference type="InterPro" id="IPR036979">
    <property type="entry name" value="CM_dom_sf"/>
</dbReference>
<comment type="caution">
    <text evidence="2">The sequence shown here is derived from an EMBL/GenBank/DDBJ whole genome shotgun (WGS) entry which is preliminary data.</text>
</comment>
<evidence type="ECO:0000313" key="2">
    <source>
        <dbReference type="EMBL" id="MBC5690422.1"/>
    </source>
</evidence>
<feature type="domain" description="Chorismate mutase" evidence="1">
    <location>
        <begin position="1"/>
        <end position="85"/>
    </location>
</feature>
<dbReference type="AlphaFoldDB" id="A0A923RTM5"/>
<protein>
    <submittedName>
        <fullName evidence="2">Chorismate mutase</fullName>
    </submittedName>
</protein>
<dbReference type="GO" id="GO:0004106">
    <property type="term" value="F:chorismate mutase activity"/>
    <property type="evidence" value="ECO:0007669"/>
    <property type="project" value="InterPro"/>
</dbReference>
<name>A0A923RTM5_9FIRM</name>
<evidence type="ECO:0000313" key="3">
    <source>
        <dbReference type="Proteomes" id="UP000652477"/>
    </source>
</evidence>
<reference evidence="2" key="1">
    <citation type="submission" date="2020-08" db="EMBL/GenBank/DDBJ databases">
        <title>Genome public.</title>
        <authorList>
            <person name="Liu C."/>
            <person name="Sun Q."/>
        </authorList>
    </citation>
    <scope>NUCLEOTIDE SEQUENCE</scope>
    <source>
        <strain evidence="2">NSJ-55</strain>
    </source>
</reference>
<dbReference type="InterPro" id="IPR036263">
    <property type="entry name" value="Chorismate_II_sf"/>
</dbReference>
<proteinExistence type="predicted"/>
<evidence type="ECO:0000259" key="1">
    <source>
        <dbReference type="PROSITE" id="PS51168"/>
    </source>
</evidence>
<gene>
    <name evidence="2" type="ORF">H8S37_16025</name>
</gene>
<dbReference type="RefSeq" id="WP_186877076.1">
    <property type="nucleotide sequence ID" value="NZ_JACOPF010000005.1"/>
</dbReference>
<dbReference type="SUPFAM" id="SSF48600">
    <property type="entry name" value="Chorismate mutase II"/>
    <property type="match status" value="1"/>
</dbReference>
<organism evidence="2 3">
    <name type="scientific">Mediterraneibacter hominis</name>
    <dbReference type="NCBI Taxonomy" id="2763054"/>
    <lineage>
        <taxon>Bacteria</taxon>
        <taxon>Bacillati</taxon>
        <taxon>Bacillota</taxon>
        <taxon>Clostridia</taxon>
        <taxon>Lachnospirales</taxon>
        <taxon>Lachnospiraceae</taxon>
        <taxon>Mediterraneibacter</taxon>
    </lineage>
</organism>
<dbReference type="Proteomes" id="UP000652477">
    <property type="component" value="Unassembled WGS sequence"/>
</dbReference>
<dbReference type="Gene3D" id="1.20.59.10">
    <property type="entry name" value="Chorismate mutase"/>
    <property type="match status" value="1"/>
</dbReference>
<keyword evidence="3" id="KW-1185">Reference proteome</keyword>
<dbReference type="GO" id="GO:0046417">
    <property type="term" value="P:chorismate metabolic process"/>
    <property type="evidence" value="ECO:0007669"/>
    <property type="project" value="InterPro"/>
</dbReference>
<accession>A0A923RTM5</accession>
<dbReference type="InterPro" id="IPR002701">
    <property type="entry name" value="CM_II_prokaryot"/>
</dbReference>
<dbReference type="SMART" id="SM00830">
    <property type="entry name" value="CM_2"/>
    <property type="match status" value="1"/>
</dbReference>
<dbReference type="PROSITE" id="PS51168">
    <property type="entry name" value="CHORISMATE_MUT_2"/>
    <property type="match status" value="1"/>
</dbReference>
<dbReference type="EMBL" id="JACOPF010000005">
    <property type="protein sequence ID" value="MBC5690422.1"/>
    <property type="molecule type" value="Genomic_DNA"/>
</dbReference>